<name>A0ABQ5F4M3_9ASTR</name>
<feature type="compositionally biased region" description="Basic and acidic residues" evidence="1">
    <location>
        <begin position="86"/>
        <end position="95"/>
    </location>
</feature>
<feature type="domain" description="GAG-pre-integrase" evidence="3">
    <location>
        <begin position="302"/>
        <end position="370"/>
    </location>
</feature>
<dbReference type="Proteomes" id="UP001151760">
    <property type="component" value="Unassembled WGS sequence"/>
</dbReference>
<dbReference type="InterPro" id="IPR013103">
    <property type="entry name" value="RVT_2"/>
</dbReference>
<feature type="compositionally biased region" description="Polar residues" evidence="1">
    <location>
        <begin position="124"/>
        <end position="134"/>
    </location>
</feature>
<sequence length="1479" mass="166422">MKHDPLFLFSKPHGLVAETFDWDKEEVSDDDEVTQVKLLMALVDDELTVGKNHARNGEWIDITMRKSVSGPVTVSETEPTTPSDPTEVKDTKKESNINELTKLVQMLIDEKSLVPENQAVNESFKLNETSNTPKSSKDSKIESLTPLPPLKNLQEASPSLENTGSSKSLRPKPIQKPQLKCELYHYTNHSTDDCYRILYCMICKREDHRTSDHDMCAASLKRSERTSVCISFQASPESKGKAFPTMHTLWEPIWYVDSGCSRSMTGVKSYLHKYVEQPGPKQGTIFLANKEIVLIAPRRNDVYVLDMSSLTLNEVCFFAKASESINWIWHKRLSHPNFKNINKLAKQNKVLGIPSLVYSKDKPCSACEKGYSFVSKAFRVFNIRRQQVEETYHVTFDENMEAIRVTNTLVDEIGIDDSSRYPPGEFIYKDDPSRQYQVDSDVSYYVIPHGCSISKLTQENHFPEVITPNKHDIPLTEDNEDHPNLINIEGTHKQNDRWLKDQHIKLVNIIGDPGEGMLTRSMVAKLTSASAKELNQFSRNKVWTLVPLPYGKIAIGSKWVFKNKKDEHGITTKNKARLVAQGYSQEEGIDYDETFAPLARMEAIKIFLAFATYMNFKVYQMDVKQPPGFESSKFPDYVCTLDKALYGLKQAPKACCSVKTPMVPLNNLGPDLAGKPISVQSKGITSNCCKKNPHVPERIGKDCHQSKLPGQNPNPEELLSCGLEDSVHFCDLGFRVTSSKEEKAPVQKDTQGNQGNTTPKLTEGFEQSHSVSSGTVPDPQDQERNIQLTGTGLPSILDESTHKSQPLLEGTTSDPKDSGGNDQPADKRLPSTTSNKGTAKTTLSLEGPLGDKDLGGNKTLADMEPINLIVADSSGIGAKYQVNQTHSTRLRYQSLTKNKDVRAFILSDDEAQKSDEDILGAGEEVDEDAQDVAVPHQSSLPQPDNPKSSTALYTEASDSDSSSDDLLKKYDNTLPLKQQLVKYLRKVSSVLFNRVTEDHWEKHKEAAIHCANLKASIDDYYDENIAHREQTDKLVEAFMIYLDKRNTVISDLYKCLNIITTLLKEINSAVRDNPGMNNKINLQTYALKQEKELAAWAKSSTNMAWNLGSRISAPSGNVTPTLALTHILTNVKGENETNTATEYPLSHTKEETDAINNANKQEKPKEPKHSIDANIEFIEGKCIATDKQAEDQRKLVKASSTVRPDPDAPVLVLYMINRKLFHLTAKQIKAHLDEEEKIKKAEEEARLLAINKPEVIKVVREEAKKLGIHPKEQHAEKVRKPLELKKHKYDNYMWTISSKLKQEKITNVKIHLNTKPVVITVFRGTNGRTVEVHNPFAFGNFGISKLDELREIIPRKKNAVVKDLMNSLSQRYERIGKIPKELGIPSALPTLIPEQTSSKSSRRKRKHMELEPEIKIPRLECNRALPENVSFVNNMVIEEPEYGIFFTDEFGNQTFQRWSDINKVGMETLVSYLVAASMV</sequence>
<feature type="compositionally biased region" description="Polar residues" evidence="1">
    <location>
        <begin position="936"/>
        <end position="952"/>
    </location>
</feature>
<feature type="compositionally biased region" description="Polar residues" evidence="1">
    <location>
        <begin position="154"/>
        <end position="168"/>
    </location>
</feature>
<evidence type="ECO:0000259" key="2">
    <source>
        <dbReference type="Pfam" id="PF07727"/>
    </source>
</evidence>
<feature type="compositionally biased region" description="Basic and acidic residues" evidence="1">
    <location>
        <begin position="814"/>
        <end position="829"/>
    </location>
</feature>
<gene>
    <name evidence="4" type="ORF">Tco_0992928</name>
</gene>
<feature type="compositionally biased region" description="Low complexity" evidence="1">
    <location>
        <begin position="71"/>
        <end position="85"/>
    </location>
</feature>
<dbReference type="EMBL" id="BQNB010016969">
    <property type="protein sequence ID" value="GJT57874.1"/>
    <property type="molecule type" value="Genomic_DNA"/>
</dbReference>
<evidence type="ECO:0000259" key="3">
    <source>
        <dbReference type="Pfam" id="PF13976"/>
    </source>
</evidence>
<evidence type="ECO:0000256" key="1">
    <source>
        <dbReference type="SAM" id="MobiDB-lite"/>
    </source>
</evidence>
<feature type="domain" description="Reverse transcriptase Ty1/copia-type" evidence="2">
    <location>
        <begin position="540"/>
        <end position="654"/>
    </location>
</feature>
<dbReference type="Pfam" id="PF13976">
    <property type="entry name" value="gag_pre-integrs"/>
    <property type="match status" value="1"/>
</dbReference>
<feature type="compositionally biased region" description="Polar residues" evidence="1">
    <location>
        <begin position="830"/>
        <end position="844"/>
    </location>
</feature>
<feature type="region of interest" description="Disordered" evidence="1">
    <location>
        <begin position="124"/>
        <end position="172"/>
    </location>
</feature>
<comment type="caution">
    <text evidence="4">The sequence shown here is derived from an EMBL/GenBank/DDBJ whole genome shotgun (WGS) entry which is preliminary data.</text>
</comment>
<organism evidence="4 5">
    <name type="scientific">Tanacetum coccineum</name>
    <dbReference type="NCBI Taxonomy" id="301880"/>
    <lineage>
        <taxon>Eukaryota</taxon>
        <taxon>Viridiplantae</taxon>
        <taxon>Streptophyta</taxon>
        <taxon>Embryophyta</taxon>
        <taxon>Tracheophyta</taxon>
        <taxon>Spermatophyta</taxon>
        <taxon>Magnoliopsida</taxon>
        <taxon>eudicotyledons</taxon>
        <taxon>Gunneridae</taxon>
        <taxon>Pentapetalae</taxon>
        <taxon>asterids</taxon>
        <taxon>campanulids</taxon>
        <taxon>Asterales</taxon>
        <taxon>Asteraceae</taxon>
        <taxon>Asteroideae</taxon>
        <taxon>Anthemideae</taxon>
        <taxon>Anthemidinae</taxon>
        <taxon>Tanacetum</taxon>
    </lineage>
</organism>
<reference evidence="4" key="1">
    <citation type="journal article" date="2022" name="Int. J. Mol. Sci.">
        <title>Draft Genome of Tanacetum Coccineum: Genomic Comparison of Closely Related Tanacetum-Family Plants.</title>
        <authorList>
            <person name="Yamashiro T."/>
            <person name="Shiraishi A."/>
            <person name="Nakayama K."/>
            <person name="Satake H."/>
        </authorList>
    </citation>
    <scope>NUCLEOTIDE SEQUENCE</scope>
</reference>
<feature type="region of interest" description="Disordered" evidence="1">
    <location>
        <begin position="69"/>
        <end position="95"/>
    </location>
</feature>
<evidence type="ECO:0000313" key="4">
    <source>
        <dbReference type="EMBL" id="GJT57874.1"/>
    </source>
</evidence>
<feature type="compositionally biased region" description="Polar residues" evidence="1">
    <location>
        <begin position="748"/>
        <end position="775"/>
    </location>
</feature>
<reference evidence="4" key="2">
    <citation type="submission" date="2022-01" db="EMBL/GenBank/DDBJ databases">
        <authorList>
            <person name="Yamashiro T."/>
            <person name="Shiraishi A."/>
            <person name="Satake H."/>
            <person name="Nakayama K."/>
        </authorList>
    </citation>
    <scope>NUCLEOTIDE SEQUENCE</scope>
</reference>
<proteinExistence type="predicted"/>
<feature type="region of interest" description="Disordered" evidence="1">
    <location>
        <begin position="740"/>
        <end position="851"/>
    </location>
</feature>
<feature type="region of interest" description="Disordered" evidence="1">
    <location>
        <begin position="933"/>
        <end position="964"/>
    </location>
</feature>
<protein>
    <submittedName>
        <fullName evidence="4">Retrovirus-related pol polyprotein from transposon TNT 1-94</fullName>
    </submittedName>
</protein>
<accession>A0ABQ5F4M3</accession>
<keyword evidence="5" id="KW-1185">Reference proteome</keyword>
<dbReference type="Pfam" id="PF07727">
    <property type="entry name" value="RVT_2"/>
    <property type="match status" value="1"/>
</dbReference>
<dbReference type="InterPro" id="IPR025724">
    <property type="entry name" value="GAG-pre-integrase_dom"/>
</dbReference>
<evidence type="ECO:0000313" key="5">
    <source>
        <dbReference type="Proteomes" id="UP001151760"/>
    </source>
</evidence>